<name>A0A7S3UZZ7_9STRA</name>
<sequence length="107" mass="11527">MVGACSFDHSIFRSKMLVPKLILLGAPGVGKGTYSKIISKTLKLPIIAVGDLVRNEICSETPVGKQMKEYSNTGKLVPDKLIFDLVKSGLNGVEETQSGYIMVSIVL</sequence>
<reference evidence="5" key="1">
    <citation type="submission" date="2021-01" db="EMBL/GenBank/DDBJ databases">
        <authorList>
            <person name="Corre E."/>
            <person name="Pelletier E."/>
            <person name="Niang G."/>
            <person name="Scheremetjew M."/>
            <person name="Finn R."/>
            <person name="Kale V."/>
            <person name="Holt S."/>
            <person name="Cochrane G."/>
            <person name="Meng A."/>
            <person name="Brown T."/>
            <person name="Cohen L."/>
        </authorList>
    </citation>
    <scope>NUCLEOTIDE SEQUENCE</scope>
    <source>
        <strain evidence="5">GSBS06</strain>
    </source>
</reference>
<dbReference type="InterPro" id="IPR027417">
    <property type="entry name" value="P-loop_NTPase"/>
</dbReference>
<evidence type="ECO:0000256" key="1">
    <source>
        <dbReference type="ARBA" id="ARBA00022679"/>
    </source>
</evidence>
<evidence type="ECO:0000256" key="4">
    <source>
        <dbReference type="RuleBase" id="RU003330"/>
    </source>
</evidence>
<dbReference type="AlphaFoldDB" id="A0A7S3UZZ7"/>
<accession>A0A7S3UZZ7</accession>
<dbReference type="GO" id="GO:0006139">
    <property type="term" value="P:nucleobase-containing compound metabolic process"/>
    <property type="evidence" value="ECO:0007669"/>
    <property type="project" value="InterPro"/>
</dbReference>
<evidence type="ECO:0000313" key="5">
    <source>
        <dbReference type="EMBL" id="CAE0442713.1"/>
    </source>
</evidence>
<dbReference type="Pfam" id="PF00406">
    <property type="entry name" value="ADK"/>
    <property type="match status" value="1"/>
</dbReference>
<evidence type="ECO:0008006" key="6">
    <source>
        <dbReference type="Google" id="ProtNLM"/>
    </source>
</evidence>
<proteinExistence type="inferred from homology"/>
<dbReference type="PANTHER" id="PTHR23359">
    <property type="entry name" value="NUCLEOTIDE KINASE"/>
    <property type="match status" value="1"/>
</dbReference>
<dbReference type="GO" id="GO:0005524">
    <property type="term" value="F:ATP binding"/>
    <property type="evidence" value="ECO:0007669"/>
    <property type="project" value="InterPro"/>
</dbReference>
<dbReference type="InterPro" id="IPR000850">
    <property type="entry name" value="Adenylat/UMP-CMP_kin"/>
</dbReference>
<dbReference type="CDD" id="cd01428">
    <property type="entry name" value="ADK"/>
    <property type="match status" value="1"/>
</dbReference>
<dbReference type="Gene3D" id="3.40.50.300">
    <property type="entry name" value="P-loop containing nucleotide triphosphate hydrolases"/>
    <property type="match status" value="1"/>
</dbReference>
<protein>
    <recommendedName>
        <fullName evidence="6">Adenylate kinase active site lid domain-containing protein</fullName>
    </recommendedName>
</protein>
<dbReference type="SUPFAM" id="SSF52540">
    <property type="entry name" value="P-loop containing nucleoside triphosphate hydrolases"/>
    <property type="match status" value="1"/>
</dbReference>
<dbReference type="GO" id="GO:0019205">
    <property type="term" value="F:nucleobase-containing compound kinase activity"/>
    <property type="evidence" value="ECO:0007669"/>
    <property type="project" value="InterPro"/>
</dbReference>
<evidence type="ECO:0000256" key="2">
    <source>
        <dbReference type="ARBA" id="ARBA00022741"/>
    </source>
</evidence>
<organism evidence="5">
    <name type="scientific">Aplanochytrium stocchinoi</name>
    <dbReference type="NCBI Taxonomy" id="215587"/>
    <lineage>
        <taxon>Eukaryota</taxon>
        <taxon>Sar</taxon>
        <taxon>Stramenopiles</taxon>
        <taxon>Bigyra</taxon>
        <taxon>Labyrinthulomycetes</taxon>
        <taxon>Thraustochytrida</taxon>
        <taxon>Thraustochytriidae</taxon>
        <taxon>Aplanochytrium</taxon>
    </lineage>
</organism>
<dbReference type="PRINTS" id="PR00094">
    <property type="entry name" value="ADENYLTKNASE"/>
</dbReference>
<dbReference type="EMBL" id="HBIN01016846">
    <property type="protein sequence ID" value="CAE0442713.1"/>
    <property type="molecule type" value="Transcribed_RNA"/>
</dbReference>
<comment type="similarity">
    <text evidence="4">Belongs to the adenylate kinase family.</text>
</comment>
<keyword evidence="2" id="KW-0547">Nucleotide-binding</keyword>
<keyword evidence="1 4" id="KW-0808">Transferase</keyword>
<gene>
    <name evidence="5" type="ORF">ASTO00021_LOCUS12823</name>
</gene>
<keyword evidence="3 4" id="KW-0418">Kinase</keyword>
<evidence type="ECO:0000256" key="3">
    <source>
        <dbReference type="ARBA" id="ARBA00022777"/>
    </source>
</evidence>